<evidence type="ECO:0000313" key="2">
    <source>
        <dbReference type="Proteomes" id="UP000310597"/>
    </source>
</evidence>
<reference evidence="1 2" key="1">
    <citation type="submission" date="2019-04" db="EMBL/GenBank/DDBJ databases">
        <title>Draft Whole-Genome sequence of the purple photosynthetic bacterium Rhodobacter capsulatus SP108 with an indigenous class A beta-lactamase.</title>
        <authorList>
            <person name="Robertson S."/>
            <person name="Meyer T.E."/>
            <person name="Kyndt J.A."/>
        </authorList>
    </citation>
    <scope>NUCLEOTIDE SEQUENCE [LARGE SCALE GENOMIC DNA]</scope>
    <source>
        <strain evidence="1 2">SP108</strain>
    </source>
</reference>
<accession>A0A4U1JPI0</accession>
<comment type="caution">
    <text evidence="1">The sequence shown here is derived from an EMBL/GenBank/DDBJ whole genome shotgun (WGS) entry which is preliminary data.</text>
</comment>
<organism evidence="1 2">
    <name type="scientific">Rhodobacter capsulatus</name>
    <name type="common">Rhodopseudomonas capsulata</name>
    <dbReference type="NCBI Taxonomy" id="1061"/>
    <lineage>
        <taxon>Bacteria</taxon>
        <taxon>Pseudomonadati</taxon>
        <taxon>Pseudomonadota</taxon>
        <taxon>Alphaproteobacteria</taxon>
        <taxon>Rhodobacterales</taxon>
        <taxon>Rhodobacter group</taxon>
        <taxon>Rhodobacter</taxon>
    </lineage>
</organism>
<dbReference type="AlphaFoldDB" id="A0A4U1JPI0"/>
<sequence length="67" mass="6849">MVGIVAAPVAMNAHDVADLVAMHLRLISAVDAIAAEAAAKPETKDIGLQLQLAAGMARTKRRAAAVC</sequence>
<dbReference type="RefSeq" id="WP_136907055.1">
    <property type="nucleotide sequence ID" value="NZ_SWJZ01000050.1"/>
</dbReference>
<gene>
    <name evidence="1" type="ORF">FBT96_12315</name>
</gene>
<proteinExistence type="predicted"/>
<name>A0A4U1JPI0_RHOCA</name>
<dbReference type="Proteomes" id="UP000310597">
    <property type="component" value="Unassembled WGS sequence"/>
</dbReference>
<dbReference type="EMBL" id="SWJZ01000050">
    <property type="protein sequence ID" value="TKD17922.1"/>
    <property type="molecule type" value="Genomic_DNA"/>
</dbReference>
<evidence type="ECO:0000313" key="1">
    <source>
        <dbReference type="EMBL" id="TKD17922.1"/>
    </source>
</evidence>
<protein>
    <submittedName>
        <fullName evidence="1">Uncharacterized protein</fullName>
    </submittedName>
</protein>